<keyword evidence="1" id="KW-1133">Transmembrane helix</keyword>
<feature type="transmembrane region" description="Helical" evidence="1">
    <location>
        <begin position="35"/>
        <end position="56"/>
    </location>
</feature>
<evidence type="ECO:0000313" key="3">
    <source>
        <dbReference type="EMBL" id="KAG8552606.1"/>
    </source>
</evidence>
<evidence type="ECO:0000256" key="1">
    <source>
        <dbReference type="SAM" id="Phobius"/>
    </source>
</evidence>
<evidence type="ECO:0000313" key="5">
    <source>
        <dbReference type="Proteomes" id="UP000824782"/>
    </source>
</evidence>
<dbReference type="AlphaFoldDB" id="A0AAV7A106"/>
<evidence type="ECO:0000313" key="4">
    <source>
        <dbReference type="EMBL" id="KAG8552607.1"/>
    </source>
</evidence>
<evidence type="ECO:0000313" key="2">
    <source>
        <dbReference type="EMBL" id="KAG8539251.1"/>
    </source>
</evidence>
<dbReference type="EMBL" id="WNYA01015510">
    <property type="protein sequence ID" value="KAG8539251.1"/>
    <property type="molecule type" value="Genomic_DNA"/>
</dbReference>
<name>A0AAV7A106_ENGPU</name>
<accession>A0AAV7A106</accession>
<proteinExistence type="predicted"/>
<dbReference type="EMBL" id="WNYA01000011">
    <property type="protein sequence ID" value="KAG8552606.1"/>
    <property type="molecule type" value="Genomic_DNA"/>
</dbReference>
<dbReference type="EMBL" id="WNYA01000011">
    <property type="protein sequence ID" value="KAG8552607.1"/>
    <property type="molecule type" value="Genomic_DNA"/>
</dbReference>
<sequence length="74" mass="8452">MGLLGPETVGSGSCQFLHWAAPVDLVQAMELGASVYLIVYLCIFLHFSSFVPMFCYTMQHVFCRHPLHIFPWIF</sequence>
<keyword evidence="1" id="KW-0812">Transmembrane</keyword>
<gene>
    <name evidence="3" type="ORF">GDO81_004602</name>
    <name evidence="4" type="ORF">GDO81_004603</name>
    <name evidence="2" type="ORF">GDO81_021166</name>
</gene>
<reference evidence="3" key="1">
    <citation type="thesis" date="2020" institute="ProQuest LLC" country="789 East Eisenhower Parkway, Ann Arbor, MI, USA">
        <title>Comparative Genomics and Chromosome Evolution.</title>
        <authorList>
            <person name="Mudd A.B."/>
        </authorList>
    </citation>
    <scope>NUCLEOTIDE SEQUENCE</scope>
    <source>
        <strain evidence="3">237g6f4</strain>
        <tissue evidence="3">Blood</tissue>
    </source>
</reference>
<organism evidence="3 5">
    <name type="scientific">Engystomops pustulosus</name>
    <name type="common">Tungara frog</name>
    <name type="synonym">Physalaemus pustulosus</name>
    <dbReference type="NCBI Taxonomy" id="76066"/>
    <lineage>
        <taxon>Eukaryota</taxon>
        <taxon>Metazoa</taxon>
        <taxon>Chordata</taxon>
        <taxon>Craniata</taxon>
        <taxon>Vertebrata</taxon>
        <taxon>Euteleostomi</taxon>
        <taxon>Amphibia</taxon>
        <taxon>Batrachia</taxon>
        <taxon>Anura</taxon>
        <taxon>Neobatrachia</taxon>
        <taxon>Hyloidea</taxon>
        <taxon>Leptodactylidae</taxon>
        <taxon>Leiuperinae</taxon>
        <taxon>Engystomops</taxon>
    </lineage>
</organism>
<dbReference type="Proteomes" id="UP000824782">
    <property type="component" value="Unassembled WGS sequence"/>
</dbReference>
<protein>
    <submittedName>
        <fullName evidence="3">Uncharacterized protein</fullName>
    </submittedName>
</protein>
<keyword evidence="1" id="KW-0472">Membrane</keyword>
<comment type="caution">
    <text evidence="3">The sequence shown here is derived from an EMBL/GenBank/DDBJ whole genome shotgun (WGS) entry which is preliminary data.</text>
</comment>
<keyword evidence="5" id="KW-1185">Reference proteome</keyword>